<keyword evidence="9" id="KW-0406">Ion transport</keyword>
<evidence type="ECO:0000256" key="12">
    <source>
        <dbReference type="SAM" id="Phobius"/>
    </source>
</evidence>
<sequence>MAFLKGIWGKWQHLLHDDKWKHKIYVVIFESDTPAGKWFDVALIGFIVLSILVVIAESIQGWSAVIGPYLRFSEYVFTFFFTVEYLLRLYCSPRPRKYALSFFGIIDLLATLPLYIGWFFGTARYLLVIRTFRLIRVFRIFKLFNFLDEGNLLLHSLTYSSRKIIVFFLFVLILVISIGTLMYMIEGQRPGTAFDNIPNSIYWAIVTMTTVGYGDITPETPLGRFLSAVVMLIGYTIIAVPTGIVSASMMKEHRRRQVLKCPHCGRDGHEEGTAYCKYCGGKLE</sequence>
<evidence type="ECO:0000256" key="1">
    <source>
        <dbReference type="ARBA" id="ARBA00004141"/>
    </source>
</evidence>
<dbReference type="GO" id="GO:0008076">
    <property type="term" value="C:voltage-gated potassium channel complex"/>
    <property type="evidence" value="ECO:0007669"/>
    <property type="project" value="InterPro"/>
</dbReference>
<evidence type="ECO:0000313" key="14">
    <source>
        <dbReference type="EMBL" id="EOA54038.1"/>
    </source>
</evidence>
<evidence type="ECO:0000256" key="9">
    <source>
        <dbReference type="ARBA" id="ARBA00023065"/>
    </source>
</evidence>
<dbReference type="STRING" id="1121098.HMPREF1534_02510"/>
<evidence type="ECO:0000313" key="15">
    <source>
        <dbReference type="Proteomes" id="UP000017831"/>
    </source>
</evidence>
<feature type="domain" description="Ion transport" evidence="13">
    <location>
        <begin position="37"/>
        <end position="256"/>
    </location>
</feature>
<dbReference type="InterPro" id="IPR028325">
    <property type="entry name" value="VG_K_chnl"/>
</dbReference>
<keyword evidence="11" id="KW-0407">Ion channel</keyword>
<evidence type="ECO:0000256" key="2">
    <source>
        <dbReference type="ARBA" id="ARBA00022448"/>
    </source>
</evidence>
<reference evidence="14 15" key="1">
    <citation type="submission" date="2013-04" db="EMBL/GenBank/DDBJ databases">
        <title>The Genome Sequence of Bacteroides massiliensis DSM 17679.</title>
        <authorList>
            <consortium name="The Broad Institute Genomics Platform"/>
            <person name="Earl A."/>
            <person name="Ward D."/>
            <person name="Feldgarden M."/>
            <person name="Gevers D."/>
            <person name="Martens E."/>
            <person name="Fenner L."/>
            <person name="Roux V."/>
            <person name="Mallet M.N."/>
            <person name="Raoult D."/>
            <person name="Walker B."/>
            <person name="Young S."/>
            <person name="Zeng Q."/>
            <person name="Gargeya S."/>
            <person name="Fitzgerald M."/>
            <person name="Haas B."/>
            <person name="Abouelleil A."/>
            <person name="Allen A.W."/>
            <person name="Alvarado L."/>
            <person name="Arachchi H.M."/>
            <person name="Berlin A.M."/>
            <person name="Chapman S.B."/>
            <person name="Gainer-Dewar J."/>
            <person name="Goldberg J."/>
            <person name="Griggs A."/>
            <person name="Gujja S."/>
            <person name="Hansen M."/>
            <person name="Howarth C."/>
            <person name="Imamovic A."/>
            <person name="Ireland A."/>
            <person name="Larimer J."/>
            <person name="McCowan C."/>
            <person name="Murphy C."/>
            <person name="Pearson M."/>
            <person name="Poon T.W."/>
            <person name="Priest M."/>
            <person name="Roberts A."/>
            <person name="Saif S."/>
            <person name="Shea T."/>
            <person name="Sisk P."/>
            <person name="Sykes S."/>
            <person name="Wortman J."/>
            <person name="Nusbaum C."/>
            <person name="Birren B."/>
        </authorList>
    </citation>
    <scope>NUCLEOTIDE SEQUENCE [LARGE SCALE GENOMIC DNA]</scope>
    <source>
        <strain evidence="15">B84634 / Timone 84634 / DSM 17679 / JCM 13223</strain>
    </source>
</reference>
<dbReference type="PANTHER" id="PTHR11537">
    <property type="entry name" value="VOLTAGE-GATED POTASSIUM CHANNEL"/>
    <property type="match status" value="1"/>
</dbReference>
<evidence type="ECO:0000259" key="13">
    <source>
        <dbReference type="Pfam" id="PF00520"/>
    </source>
</evidence>
<feature type="transmembrane region" description="Helical" evidence="12">
    <location>
        <begin position="38"/>
        <end position="56"/>
    </location>
</feature>
<keyword evidence="15" id="KW-1185">Reference proteome</keyword>
<dbReference type="Gene3D" id="1.10.287.70">
    <property type="match status" value="1"/>
</dbReference>
<evidence type="ECO:0000256" key="3">
    <source>
        <dbReference type="ARBA" id="ARBA00022538"/>
    </source>
</evidence>
<feature type="transmembrane region" description="Helical" evidence="12">
    <location>
        <begin position="225"/>
        <end position="247"/>
    </location>
</feature>
<keyword evidence="8 12" id="KW-1133">Transmembrane helix</keyword>
<keyword evidence="2" id="KW-0813">Transport</keyword>
<evidence type="ECO:0000256" key="11">
    <source>
        <dbReference type="ARBA" id="ARBA00023303"/>
    </source>
</evidence>
<keyword evidence="3" id="KW-0633">Potassium transport</keyword>
<name>U6RFR4_9BACT</name>
<dbReference type="PRINTS" id="PR00169">
    <property type="entry name" value="KCHANNEL"/>
</dbReference>
<keyword evidence="10 12" id="KW-0472">Membrane</keyword>
<evidence type="ECO:0000256" key="4">
    <source>
        <dbReference type="ARBA" id="ARBA00022692"/>
    </source>
</evidence>
<organism evidence="14 15">
    <name type="scientific">Phocaeicola massiliensis B84634 = Timone 84634 = DSM 17679 = JCM 13223</name>
    <dbReference type="NCBI Taxonomy" id="1121098"/>
    <lineage>
        <taxon>Bacteria</taxon>
        <taxon>Pseudomonadati</taxon>
        <taxon>Bacteroidota</taxon>
        <taxon>Bacteroidia</taxon>
        <taxon>Bacteroidales</taxon>
        <taxon>Bacteroidaceae</taxon>
        <taxon>Phocaeicola</taxon>
    </lineage>
</organism>
<dbReference type="SUPFAM" id="SSF81324">
    <property type="entry name" value="Voltage-gated potassium channels"/>
    <property type="match status" value="1"/>
</dbReference>
<dbReference type="GeneID" id="60061563"/>
<dbReference type="AlphaFoldDB" id="U6RFR4"/>
<keyword evidence="4 12" id="KW-0812">Transmembrane</keyword>
<gene>
    <name evidence="14" type="ORF">HMPREF1534_02510</name>
</gene>
<evidence type="ECO:0000256" key="8">
    <source>
        <dbReference type="ARBA" id="ARBA00022989"/>
    </source>
</evidence>
<feature type="transmembrane region" description="Helical" evidence="12">
    <location>
        <begin position="164"/>
        <end position="185"/>
    </location>
</feature>
<dbReference type="GO" id="GO:0001508">
    <property type="term" value="P:action potential"/>
    <property type="evidence" value="ECO:0007669"/>
    <property type="project" value="TreeGrafter"/>
</dbReference>
<keyword evidence="6" id="KW-0851">Voltage-gated channel</keyword>
<accession>U6RFR4</accession>
<dbReference type="Proteomes" id="UP000017831">
    <property type="component" value="Unassembled WGS sequence"/>
</dbReference>
<keyword evidence="5" id="KW-0631">Potassium channel</keyword>
<comment type="subcellular location">
    <subcellularLocation>
        <location evidence="1">Membrane</location>
        <topology evidence="1">Multi-pass membrane protein</topology>
    </subcellularLocation>
</comment>
<dbReference type="GO" id="GO:0005249">
    <property type="term" value="F:voltage-gated potassium channel activity"/>
    <property type="evidence" value="ECO:0007669"/>
    <property type="project" value="InterPro"/>
</dbReference>
<feature type="transmembrane region" description="Helical" evidence="12">
    <location>
        <begin position="99"/>
        <end position="120"/>
    </location>
</feature>
<dbReference type="PATRIC" id="fig|1121098.3.peg.2547"/>
<dbReference type="EMBL" id="AQHY01000028">
    <property type="protein sequence ID" value="EOA54038.1"/>
    <property type="molecule type" value="Genomic_DNA"/>
</dbReference>
<dbReference type="InterPro" id="IPR027359">
    <property type="entry name" value="Volt_channel_dom_sf"/>
</dbReference>
<dbReference type="FunFam" id="1.10.287.70:FF:000178">
    <property type="entry name" value="Ion transporter"/>
    <property type="match status" value="1"/>
</dbReference>
<comment type="caution">
    <text evidence="14">The sequence shown here is derived from an EMBL/GenBank/DDBJ whole genome shotgun (WGS) entry which is preliminary data.</text>
</comment>
<dbReference type="HOGENOM" id="CLU_011722_1_3_10"/>
<dbReference type="InterPro" id="IPR005821">
    <property type="entry name" value="Ion_trans_dom"/>
</dbReference>
<evidence type="ECO:0000256" key="6">
    <source>
        <dbReference type="ARBA" id="ARBA00022882"/>
    </source>
</evidence>
<dbReference type="PANTHER" id="PTHR11537:SF254">
    <property type="entry name" value="POTASSIUM VOLTAGE-GATED CHANNEL PROTEIN SHAB"/>
    <property type="match status" value="1"/>
</dbReference>
<dbReference type="Gene3D" id="1.20.120.350">
    <property type="entry name" value="Voltage-gated potassium channels. Chain C"/>
    <property type="match status" value="1"/>
</dbReference>
<dbReference type="RefSeq" id="WP_005941595.1">
    <property type="nucleotide sequence ID" value="NZ_KB890326.1"/>
</dbReference>
<dbReference type="Pfam" id="PF00520">
    <property type="entry name" value="Ion_trans"/>
    <property type="match status" value="1"/>
</dbReference>
<feature type="transmembrane region" description="Helical" evidence="12">
    <location>
        <begin position="68"/>
        <end position="87"/>
    </location>
</feature>
<evidence type="ECO:0000256" key="10">
    <source>
        <dbReference type="ARBA" id="ARBA00023136"/>
    </source>
</evidence>
<keyword evidence="7" id="KW-0630">Potassium</keyword>
<dbReference type="eggNOG" id="COG2126">
    <property type="taxonomic scope" value="Bacteria"/>
</dbReference>
<evidence type="ECO:0000256" key="7">
    <source>
        <dbReference type="ARBA" id="ARBA00022958"/>
    </source>
</evidence>
<protein>
    <recommendedName>
        <fullName evidence="13">Ion transport domain-containing protein</fullName>
    </recommendedName>
</protein>
<dbReference type="OrthoDB" id="9799090at2"/>
<proteinExistence type="predicted"/>
<evidence type="ECO:0000256" key="5">
    <source>
        <dbReference type="ARBA" id="ARBA00022826"/>
    </source>
</evidence>